<evidence type="ECO:0000313" key="1">
    <source>
        <dbReference type="EMBL" id="KFM65155.1"/>
    </source>
</evidence>
<evidence type="ECO:0000313" key="2">
    <source>
        <dbReference type="Proteomes" id="UP000054359"/>
    </source>
</evidence>
<dbReference type="Gene3D" id="3.60.10.10">
    <property type="entry name" value="Endonuclease/exonuclease/phosphatase"/>
    <property type="match status" value="1"/>
</dbReference>
<dbReference type="EMBL" id="KK115452">
    <property type="protein sequence ID" value="KFM65155.1"/>
    <property type="molecule type" value="Genomic_DNA"/>
</dbReference>
<accession>A0A087TJ66</accession>
<name>A0A087TJ66_STEMI</name>
<dbReference type="InterPro" id="IPR036691">
    <property type="entry name" value="Endo/exonu/phosph_ase_sf"/>
</dbReference>
<dbReference type="Proteomes" id="UP000054359">
    <property type="component" value="Unassembled WGS sequence"/>
</dbReference>
<protein>
    <recommendedName>
        <fullName evidence="3">Endonuclease/exonuclease/phosphatase domain-containing protein</fullName>
    </recommendedName>
</protein>
<reference evidence="1 2" key="1">
    <citation type="submission" date="2013-11" db="EMBL/GenBank/DDBJ databases">
        <title>Genome sequencing of Stegodyphus mimosarum.</title>
        <authorList>
            <person name="Bechsgaard J."/>
        </authorList>
    </citation>
    <scope>NUCLEOTIDE SEQUENCE [LARGE SCALE GENOMIC DNA]</scope>
</reference>
<dbReference type="AlphaFoldDB" id="A0A087TJ66"/>
<feature type="non-terminal residue" evidence="1">
    <location>
        <position position="114"/>
    </location>
</feature>
<proteinExistence type="predicted"/>
<sequence>MIDGFNLHSFIIYIFWILTMKILNLNSNHCAAAAVQLSALDRVIGYWPDVITLQEPYYIEDKVAHIRKKWKVINEVHGRAAIIIINEELEFTVGTISDCIVAINAEYKDKTLSI</sequence>
<gene>
    <name evidence="1" type="ORF">X975_00473</name>
</gene>
<evidence type="ECO:0008006" key="3">
    <source>
        <dbReference type="Google" id="ProtNLM"/>
    </source>
</evidence>
<keyword evidence="2" id="KW-1185">Reference proteome</keyword>
<organism evidence="1 2">
    <name type="scientific">Stegodyphus mimosarum</name>
    <name type="common">African social velvet spider</name>
    <dbReference type="NCBI Taxonomy" id="407821"/>
    <lineage>
        <taxon>Eukaryota</taxon>
        <taxon>Metazoa</taxon>
        <taxon>Ecdysozoa</taxon>
        <taxon>Arthropoda</taxon>
        <taxon>Chelicerata</taxon>
        <taxon>Arachnida</taxon>
        <taxon>Araneae</taxon>
        <taxon>Araneomorphae</taxon>
        <taxon>Entelegynae</taxon>
        <taxon>Eresoidea</taxon>
        <taxon>Eresidae</taxon>
        <taxon>Stegodyphus</taxon>
    </lineage>
</organism>